<dbReference type="EMBL" id="JFFI01002512">
    <property type="protein sequence ID" value="KXH31321.1"/>
    <property type="molecule type" value="Genomic_DNA"/>
</dbReference>
<feature type="chain" id="PRO_5007801847" description="Small secreted protein" evidence="2">
    <location>
        <begin position="18"/>
        <end position="167"/>
    </location>
</feature>
<proteinExistence type="predicted"/>
<dbReference type="AlphaFoldDB" id="A0A135S648"/>
<gene>
    <name evidence="3" type="ORF">CSAL01_03832</name>
</gene>
<accession>A0A135S648</accession>
<keyword evidence="2" id="KW-0732">Signal</keyword>
<evidence type="ECO:0000256" key="1">
    <source>
        <dbReference type="SAM" id="MobiDB-lite"/>
    </source>
</evidence>
<feature type="signal peptide" evidence="2">
    <location>
        <begin position="1"/>
        <end position="17"/>
    </location>
</feature>
<dbReference type="PANTHER" id="PTHR38849:SF1">
    <property type="entry name" value="SMALL SECRETED PROTEIN"/>
    <property type="match status" value="1"/>
</dbReference>
<evidence type="ECO:0000313" key="3">
    <source>
        <dbReference type="EMBL" id="KXH31321.1"/>
    </source>
</evidence>
<name>A0A135S648_9PEZI</name>
<dbReference type="OrthoDB" id="2151417at2759"/>
<organism evidence="3 4">
    <name type="scientific">Colletotrichum salicis</name>
    <dbReference type="NCBI Taxonomy" id="1209931"/>
    <lineage>
        <taxon>Eukaryota</taxon>
        <taxon>Fungi</taxon>
        <taxon>Dikarya</taxon>
        <taxon>Ascomycota</taxon>
        <taxon>Pezizomycotina</taxon>
        <taxon>Sordariomycetes</taxon>
        <taxon>Hypocreomycetidae</taxon>
        <taxon>Glomerellales</taxon>
        <taxon>Glomerellaceae</taxon>
        <taxon>Colletotrichum</taxon>
        <taxon>Colletotrichum acutatum species complex</taxon>
    </lineage>
</organism>
<evidence type="ECO:0000256" key="2">
    <source>
        <dbReference type="SAM" id="SignalP"/>
    </source>
</evidence>
<protein>
    <recommendedName>
        <fullName evidence="5">Small secreted protein</fullName>
    </recommendedName>
</protein>
<dbReference type="Proteomes" id="UP000070121">
    <property type="component" value="Unassembled WGS sequence"/>
</dbReference>
<evidence type="ECO:0000313" key="4">
    <source>
        <dbReference type="Proteomes" id="UP000070121"/>
    </source>
</evidence>
<sequence length="167" mass="17282">MKFSSVITLGFAALATAAPLGARQATVFSTQTFNDLSISGGTAGNAKQEALDKLSGLPTDLSTVAKADLDFLNSVNSIANDAEKEAFNPAIEGATGEEADALQRGKIKNKVLKLTATMLKLQAQAAQGEDVADKMATEQKKLDNNISQDEAEAGNASTALDFDASTA</sequence>
<feature type="region of interest" description="Disordered" evidence="1">
    <location>
        <begin position="139"/>
        <end position="167"/>
    </location>
</feature>
<dbReference type="PANTHER" id="PTHR38849">
    <property type="entry name" value="SMALL SECRETED PROTEIN"/>
    <property type="match status" value="1"/>
</dbReference>
<reference evidence="3 4" key="1">
    <citation type="submission" date="2014-02" db="EMBL/GenBank/DDBJ databases">
        <title>The genome sequence of Colletotrichum salicis CBS 607.94.</title>
        <authorList>
            <person name="Baroncelli R."/>
            <person name="Thon M.R."/>
        </authorList>
    </citation>
    <scope>NUCLEOTIDE SEQUENCE [LARGE SCALE GENOMIC DNA]</scope>
    <source>
        <strain evidence="3 4">CBS 607.94</strain>
    </source>
</reference>
<keyword evidence="4" id="KW-1185">Reference proteome</keyword>
<comment type="caution">
    <text evidence="3">The sequence shown here is derived from an EMBL/GenBank/DDBJ whole genome shotgun (WGS) entry which is preliminary data.</text>
</comment>
<evidence type="ECO:0008006" key="5">
    <source>
        <dbReference type="Google" id="ProtNLM"/>
    </source>
</evidence>